<feature type="signal peptide" evidence="1">
    <location>
        <begin position="1"/>
        <end position="30"/>
    </location>
</feature>
<dbReference type="Pfam" id="PF18962">
    <property type="entry name" value="Por_Secre_tail"/>
    <property type="match status" value="1"/>
</dbReference>
<sequence>MKITTRLTAALRQISLVLGSGLLGATAALAQCAQKNGKDQSVDFRLTYDKANQRITAWYVPSISSTHRLVTGQFSIVTPDGFTAPETGSGQDSKLEITNINGSWQDFVFDNDLFTSKAMSPLASLEGIVVHQVGMAPQATDIGAVTAGQPVPLFSFPSTAKEGTVRIVDTGEKVQKEILSKFGGNISNEISIQSPVKAFVRAEQLYCKNDLQKKIDFKKTVLVDPTAVGASKSPTDAQTIGMTNANDLDLLGAESLVVTPNPATVELVVRYQLLAAGNAGIDLVDEQGRTVQTIVARKHHNIGKYYLKVTLQDMAAGMYFCALKGEEGQKTVKVMIAK</sequence>
<protein>
    <submittedName>
        <fullName evidence="3">T9SS type A sorting domain-containing protein</fullName>
    </submittedName>
</protein>
<dbReference type="NCBIfam" id="TIGR04183">
    <property type="entry name" value="Por_Secre_tail"/>
    <property type="match status" value="1"/>
</dbReference>
<dbReference type="Proteomes" id="UP001597116">
    <property type="component" value="Unassembled WGS sequence"/>
</dbReference>
<dbReference type="RefSeq" id="WP_265993631.1">
    <property type="nucleotide sequence ID" value="NZ_CP110973.1"/>
</dbReference>
<accession>A0ABW3QBV9</accession>
<reference evidence="4" key="1">
    <citation type="journal article" date="2019" name="Int. J. Syst. Evol. Microbiol.">
        <title>The Global Catalogue of Microorganisms (GCM) 10K type strain sequencing project: providing services to taxonomists for standard genome sequencing and annotation.</title>
        <authorList>
            <consortium name="The Broad Institute Genomics Platform"/>
            <consortium name="The Broad Institute Genome Sequencing Center for Infectious Disease"/>
            <person name="Wu L."/>
            <person name="Ma J."/>
        </authorList>
    </citation>
    <scope>NUCLEOTIDE SEQUENCE [LARGE SCALE GENOMIC DNA]</scope>
    <source>
        <strain evidence="4">CCUG 55608</strain>
    </source>
</reference>
<feature type="domain" description="Secretion system C-terminal sorting" evidence="2">
    <location>
        <begin position="260"/>
        <end position="336"/>
    </location>
</feature>
<dbReference type="InterPro" id="IPR026444">
    <property type="entry name" value="Secre_tail"/>
</dbReference>
<organism evidence="3 4">
    <name type="scientific">Larkinella insperata</name>
    <dbReference type="NCBI Taxonomy" id="332158"/>
    <lineage>
        <taxon>Bacteria</taxon>
        <taxon>Pseudomonadati</taxon>
        <taxon>Bacteroidota</taxon>
        <taxon>Cytophagia</taxon>
        <taxon>Cytophagales</taxon>
        <taxon>Spirosomataceae</taxon>
        <taxon>Larkinella</taxon>
    </lineage>
</organism>
<evidence type="ECO:0000259" key="2">
    <source>
        <dbReference type="Pfam" id="PF18962"/>
    </source>
</evidence>
<gene>
    <name evidence="3" type="ORF">ACFQ4C_22030</name>
</gene>
<proteinExistence type="predicted"/>
<evidence type="ECO:0000256" key="1">
    <source>
        <dbReference type="SAM" id="SignalP"/>
    </source>
</evidence>
<keyword evidence="4" id="KW-1185">Reference proteome</keyword>
<evidence type="ECO:0000313" key="3">
    <source>
        <dbReference type="EMBL" id="MFD1143824.1"/>
    </source>
</evidence>
<feature type="chain" id="PRO_5045182461" evidence="1">
    <location>
        <begin position="31"/>
        <end position="338"/>
    </location>
</feature>
<keyword evidence="1" id="KW-0732">Signal</keyword>
<evidence type="ECO:0000313" key="4">
    <source>
        <dbReference type="Proteomes" id="UP001597116"/>
    </source>
</evidence>
<name>A0ABW3QBV9_9BACT</name>
<comment type="caution">
    <text evidence="3">The sequence shown here is derived from an EMBL/GenBank/DDBJ whole genome shotgun (WGS) entry which is preliminary data.</text>
</comment>
<dbReference type="EMBL" id="JBHTLP010000019">
    <property type="protein sequence ID" value="MFD1143824.1"/>
    <property type="molecule type" value="Genomic_DNA"/>
</dbReference>